<accession>A0A183FTX3</accession>
<name>A0A183FTX3_HELPZ</name>
<gene>
    <name evidence="1" type="ORF">HPBE_LOCUS11576</name>
</gene>
<evidence type="ECO:0000313" key="1">
    <source>
        <dbReference type="EMBL" id="VDO89110.1"/>
    </source>
</evidence>
<reference evidence="3" key="2">
    <citation type="submission" date="2019-09" db="UniProtKB">
        <authorList>
            <consortium name="WormBaseParasite"/>
        </authorList>
    </citation>
    <scope>IDENTIFICATION</scope>
</reference>
<sequence length="90" mass="9986">MPIKATSNHDDIFRRHLWCILIKHAPKLILGLIGAAGLRSIRREEVIDSLHSGDNGHHQSIVKGFDTYNRVTKSFEDDYSNTTGGPGTST</sequence>
<evidence type="ECO:0000313" key="2">
    <source>
        <dbReference type="Proteomes" id="UP000050761"/>
    </source>
</evidence>
<proteinExistence type="predicted"/>
<dbReference type="EMBL" id="UZAH01027154">
    <property type="protein sequence ID" value="VDO89110.1"/>
    <property type="molecule type" value="Genomic_DNA"/>
</dbReference>
<reference evidence="1 2" key="1">
    <citation type="submission" date="2018-11" db="EMBL/GenBank/DDBJ databases">
        <authorList>
            <consortium name="Pathogen Informatics"/>
        </authorList>
    </citation>
    <scope>NUCLEOTIDE SEQUENCE [LARGE SCALE GENOMIC DNA]</scope>
</reference>
<organism evidence="2 3">
    <name type="scientific">Heligmosomoides polygyrus</name>
    <name type="common">Parasitic roundworm</name>
    <dbReference type="NCBI Taxonomy" id="6339"/>
    <lineage>
        <taxon>Eukaryota</taxon>
        <taxon>Metazoa</taxon>
        <taxon>Ecdysozoa</taxon>
        <taxon>Nematoda</taxon>
        <taxon>Chromadorea</taxon>
        <taxon>Rhabditida</taxon>
        <taxon>Rhabditina</taxon>
        <taxon>Rhabditomorpha</taxon>
        <taxon>Strongyloidea</taxon>
        <taxon>Heligmosomidae</taxon>
        <taxon>Heligmosomoides</taxon>
    </lineage>
</organism>
<dbReference type="Proteomes" id="UP000050761">
    <property type="component" value="Unassembled WGS sequence"/>
</dbReference>
<dbReference type="WBParaSite" id="HPBE_0001157501-mRNA-1">
    <property type="protein sequence ID" value="HPBE_0001157501-mRNA-1"/>
    <property type="gene ID" value="HPBE_0001157501"/>
</dbReference>
<evidence type="ECO:0000313" key="3">
    <source>
        <dbReference type="WBParaSite" id="HPBE_0001157501-mRNA-1"/>
    </source>
</evidence>
<dbReference type="AlphaFoldDB" id="A0A183FTX3"/>
<accession>A0A3P7YLW9</accession>
<keyword evidence="2" id="KW-1185">Reference proteome</keyword>
<protein>
    <submittedName>
        <fullName evidence="1 3">Uncharacterized protein</fullName>
    </submittedName>
</protein>